<evidence type="ECO:0000256" key="1">
    <source>
        <dbReference type="ARBA" id="ARBA00013260"/>
    </source>
</evidence>
<dbReference type="PROSITE" id="PS01196">
    <property type="entry name" value="PEPT_TRNA_HYDROL_2"/>
    <property type="match status" value="1"/>
</dbReference>
<dbReference type="InterPro" id="IPR036416">
    <property type="entry name" value="Pept_tRNA_hydro_sf"/>
</dbReference>
<dbReference type="HAMAP" id="MF_00083">
    <property type="entry name" value="Pept_tRNA_hydro_bact"/>
    <property type="match status" value="1"/>
</dbReference>
<evidence type="ECO:0000256" key="4">
    <source>
        <dbReference type="ARBA" id="ARBA00022884"/>
    </source>
</evidence>
<reference evidence="6" key="1">
    <citation type="submission" date="2016-10" db="EMBL/GenBank/DDBJ databases">
        <authorList>
            <person name="de Groot N.N."/>
        </authorList>
    </citation>
    <scope>NUCLEOTIDE SEQUENCE</scope>
</reference>
<dbReference type="SUPFAM" id="SSF53178">
    <property type="entry name" value="Peptidyl-tRNA hydrolase-like"/>
    <property type="match status" value="1"/>
</dbReference>
<evidence type="ECO:0000256" key="5">
    <source>
        <dbReference type="ARBA" id="ARBA00038063"/>
    </source>
</evidence>
<keyword evidence="4" id="KW-0694">RNA-binding</keyword>
<dbReference type="Pfam" id="PF01195">
    <property type="entry name" value="Pept_tRNA_hydro"/>
    <property type="match status" value="1"/>
</dbReference>
<comment type="similarity">
    <text evidence="5">Belongs to the PTH family.</text>
</comment>
<gene>
    <name evidence="6" type="ORF">MNB_SV-5-206</name>
</gene>
<dbReference type="GO" id="GO:0000049">
    <property type="term" value="F:tRNA binding"/>
    <property type="evidence" value="ECO:0007669"/>
    <property type="project" value="UniProtKB-KW"/>
</dbReference>
<dbReference type="AlphaFoldDB" id="A0A1W1EEN7"/>
<dbReference type="Gene3D" id="3.40.50.1470">
    <property type="entry name" value="Peptidyl-tRNA hydrolase"/>
    <property type="match status" value="1"/>
</dbReference>
<protein>
    <recommendedName>
        <fullName evidence="1">peptidyl-tRNA hydrolase</fullName>
        <ecNumber evidence="1">3.1.1.29</ecNumber>
    </recommendedName>
</protein>
<dbReference type="InterPro" id="IPR018171">
    <property type="entry name" value="Pept_tRNA_hydro_CS"/>
</dbReference>
<evidence type="ECO:0000256" key="3">
    <source>
        <dbReference type="ARBA" id="ARBA00022801"/>
    </source>
</evidence>
<sequence>MTLFVGLGNPGSQYEETRHNIGFKVIDSLVEDFNARDISKTSFKGKLYRSANTLFLKPTTFMNLSGESIIAVKNFFKIDIEDIIVIHDDIDLPFGAVRFKRGGGHGGHNGLRSIDSIIGKEYLRVRVGVGKPEHKSQVVNYVLHDFNSEEQDVLEKLITHVVKASKALPNDTLNEVKSNFSLKSIELLLK</sequence>
<dbReference type="FunFam" id="3.40.50.1470:FF:000001">
    <property type="entry name" value="Peptidyl-tRNA hydrolase"/>
    <property type="match status" value="1"/>
</dbReference>
<dbReference type="PROSITE" id="PS01195">
    <property type="entry name" value="PEPT_TRNA_HYDROL_1"/>
    <property type="match status" value="1"/>
</dbReference>
<dbReference type="EMBL" id="FPKX01000052">
    <property type="protein sequence ID" value="SFZ98480.1"/>
    <property type="molecule type" value="Genomic_DNA"/>
</dbReference>
<dbReference type="NCBIfam" id="TIGR00447">
    <property type="entry name" value="pth"/>
    <property type="match status" value="1"/>
</dbReference>
<evidence type="ECO:0000256" key="2">
    <source>
        <dbReference type="ARBA" id="ARBA00022555"/>
    </source>
</evidence>
<dbReference type="PANTHER" id="PTHR17224:SF1">
    <property type="entry name" value="PEPTIDYL-TRNA HYDROLASE"/>
    <property type="match status" value="1"/>
</dbReference>
<dbReference type="InterPro" id="IPR001328">
    <property type="entry name" value="Pept_tRNA_hydro"/>
</dbReference>
<organism evidence="6">
    <name type="scientific">hydrothermal vent metagenome</name>
    <dbReference type="NCBI Taxonomy" id="652676"/>
    <lineage>
        <taxon>unclassified sequences</taxon>
        <taxon>metagenomes</taxon>
        <taxon>ecological metagenomes</taxon>
    </lineage>
</organism>
<accession>A0A1W1EEN7</accession>
<dbReference type="CDD" id="cd00462">
    <property type="entry name" value="PTH"/>
    <property type="match status" value="1"/>
</dbReference>
<dbReference type="GO" id="GO:0004045">
    <property type="term" value="F:peptidyl-tRNA hydrolase activity"/>
    <property type="evidence" value="ECO:0007669"/>
    <property type="project" value="UniProtKB-EC"/>
</dbReference>
<dbReference type="PANTHER" id="PTHR17224">
    <property type="entry name" value="PEPTIDYL-TRNA HYDROLASE"/>
    <property type="match status" value="1"/>
</dbReference>
<keyword evidence="3 6" id="KW-0378">Hydrolase</keyword>
<keyword evidence="2" id="KW-0820">tRNA-binding</keyword>
<dbReference type="EC" id="3.1.1.29" evidence="1"/>
<name>A0A1W1EEN7_9ZZZZ</name>
<proteinExistence type="inferred from homology"/>
<evidence type="ECO:0000313" key="6">
    <source>
        <dbReference type="EMBL" id="SFZ98480.1"/>
    </source>
</evidence>